<name>A0A251V1N2_HELAN</name>
<protein>
    <submittedName>
        <fullName evidence="3">Uncharacterized protein</fullName>
    </submittedName>
</protein>
<feature type="compositionally biased region" description="Polar residues" evidence="1">
    <location>
        <begin position="53"/>
        <end position="64"/>
    </location>
</feature>
<reference evidence="3" key="2">
    <citation type="submission" date="2017-02" db="EMBL/GenBank/DDBJ databases">
        <title>Sunflower complete genome.</title>
        <authorList>
            <person name="Langlade N."/>
            <person name="Munos S."/>
        </authorList>
    </citation>
    <scope>NUCLEOTIDE SEQUENCE [LARGE SCALE GENOMIC DNA]</scope>
    <source>
        <tissue evidence="3">Leaves</tissue>
    </source>
</reference>
<keyword evidence="4" id="KW-1185">Reference proteome</keyword>
<dbReference type="Proteomes" id="UP000215914">
    <property type="component" value="Chromosome 4"/>
</dbReference>
<evidence type="ECO:0000313" key="2">
    <source>
        <dbReference type="EMBL" id="KAF5810697.1"/>
    </source>
</evidence>
<accession>A0A251V1N2</accession>
<dbReference type="InParanoid" id="A0A251V1N2"/>
<reference evidence="2" key="3">
    <citation type="submission" date="2020-06" db="EMBL/GenBank/DDBJ databases">
        <title>Helianthus annuus Genome sequencing and assembly Release 2.</title>
        <authorList>
            <person name="Gouzy J."/>
            <person name="Langlade N."/>
            <person name="Munos S."/>
        </authorList>
    </citation>
    <scope>NUCLEOTIDE SEQUENCE</scope>
    <source>
        <tissue evidence="2">Leaves</tissue>
    </source>
</reference>
<proteinExistence type="predicted"/>
<dbReference type="EMBL" id="MNCJ02000319">
    <property type="protein sequence ID" value="KAF5810697.1"/>
    <property type="molecule type" value="Genomic_DNA"/>
</dbReference>
<sequence length="70" mass="8006">MRNQSSHQTHNNNNRLKSLTLSLEFHNTESLHTPKLLFSQHTQGHKLSDKSHLLSNKNTHHSTSPSPPFV</sequence>
<reference evidence="2 4" key="1">
    <citation type="journal article" date="2017" name="Nature">
        <title>The sunflower genome provides insights into oil metabolism, flowering and Asterid evolution.</title>
        <authorList>
            <person name="Badouin H."/>
            <person name="Gouzy J."/>
            <person name="Grassa C.J."/>
            <person name="Murat F."/>
            <person name="Staton S.E."/>
            <person name="Cottret L."/>
            <person name="Lelandais-Briere C."/>
            <person name="Owens G.L."/>
            <person name="Carrere S."/>
            <person name="Mayjonade B."/>
            <person name="Legrand L."/>
            <person name="Gill N."/>
            <person name="Kane N.C."/>
            <person name="Bowers J.E."/>
            <person name="Hubner S."/>
            <person name="Bellec A."/>
            <person name="Berard A."/>
            <person name="Berges H."/>
            <person name="Blanchet N."/>
            <person name="Boniface M.C."/>
            <person name="Brunel D."/>
            <person name="Catrice O."/>
            <person name="Chaidir N."/>
            <person name="Claudel C."/>
            <person name="Donnadieu C."/>
            <person name="Faraut T."/>
            <person name="Fievet G."/>
            <person name="Helmstetter N."/>
            <person name="King M."/>
            <person name="Knapp S.J."/>
            <person name="Lai Z."/>
            <person name="Le Paslier M.C."/>
            <person name="Lippi Y."/>
            <person name="Lorenzon L."/>
            <person name="Mandel J.R."/>
            <person name="Marage G."/>
            <person name="Marchand G."/>
            <person name="Marquand E."/>
            <person name="Bret-Mestries E."/>
            <person name="Morien E."/>
            <person name="Nambeesan S."/>
            <person name="Nguyen T."/>
            <person name="Pegot-Espagnet P."/>
            <person name="Pouilly N."/>
            <person name="Raftis F."/>
            <person name="Sallet E."/>
            <person name="Schiex T."/>
            <person name="Thomas J."/>
            <person name="Vandecasteele C."/>
            <person name="Vares D."/>
            <person name="Vear F."/>
            <person name="Vautrin S."/>
            <person name="Crespi M."/>
            <person name="Mangin B."/>
            <person name="Burke J.M."/>
            <person name="Salse J."/>
            <person name="Munos S."/>
            <person name="Vincourt P."/>
            <person name="Rieseberg L.H."/>
            <person name="Langlade N.B."/>
        </authorList>
    </citation>
    <scope>NUCLEOTIDE SEQUENCE [LARGE SCALE GENOMIC DNA]</scope>
    <source>
        <strain evidence="4">cv. SF193</strain>
        <tissue evidence="2">Leaves</tissue>
    </source>
</reference>
<feature type="region of interest" description="Disordered" evidence="1">
    <location>
        <begin position="36"/>
        <end position="70"/>
    </location>
</feature>
<evidence type="ECO:0000313" key="3">
    <source>
        <dbReference type="EMBL" id="OTG28511.1"/>
    </source>
</evidence>
<organism evidence="3 4">
    <name type="scientific">Helianthus annuus</name>
    <name type="common">Common sunflower</name>
    <dbReference type="NCBI Taxonomy" id="4232"/>
    <lineage>
        <taxon>Eukaryota</taxon>
        <taxon>Viridiplantae</taxon>
        <taxon>Streptophyta</taxon>
        <taxon>Embryophyta</taxon>
        <taxon>Tracheophyta</taxon>
        <taxon>Spermatophyta</taxon>
        <taxon>Magnoliopsida</taxon>
        <taxon>eudicotyledons</taxon>
        <taxon>Gunneridae</taxon>
        <taxon>Pentapetalae</taxon>
        <taxon>asterids</taxon>
        <taxon>campanulids</taxon>
        <taxon>Asterales</taxon>
        <taxon>Asteraceae</taxon>
        <taxon>Asteroideae</taxon>
        <taxon>Heliantheae alliance</taxon>
        <taxon>Heliantheae</taxon>
        <taxon>Helianthus</taxon>
    </lineage>
</organism>
<gene>
    <name evidence="3" type="ORF">HannXRQ_Chr04g0112091</name>
    <name evidence="2" type="ORF">HanXRQr2_Chr04g0172671</name>
</gene>
<evidence type="ECO:0000256" key="1">
    <source>
        <dbReference type="SAM" id="MobiDB-lite"/>
    </source>
</evidence>
<evidence type="ECO:0000313" key="4">
    <source>
        <dbReference type="Proteomes" id="UP000215914"/>
    </source>
</evidence>
<dbReference type="AlphaFoldDB" id="A0A251V1N2"/>
<dbReference type="Gramene" id="mRNA:HanXRQr2_Chr04g0172671">
    <property type="protein sequence ID" value="CDS:HanXRQr2_Chr04g0172671.1"/>
    <property type="gene ID" value="HanXRQr2_Chr04g0172671"/>
</dbReference>
<dbReference type="EMBL" id="CM007893">
    <property type="protein sequence ID" value="OTG28511.1"/>
    <property type="molecule type" value="Genomic_DNA"/>
</dbReference>